<dbReference type="PANTHER" id="PTHR43384:SF13">
    <property type="entry name" value="SLR0110 PROTEIN"/>
    <property type="match status" value="1"/>
</dbReference>
<dbReference type="InterPro" id="IPR011006">
    <property type="entry name" value="CheY-like_superfamily"/>
</dbReference>
<dbReference type="GO" id="GO:0051782">
    <property type="term" value="P:negative regulation of cell division"/>
    <property type="evidence" value="ECO:0007669"/>
    <property type="project" value="TreeGrafter"/>
</dbReference>
<comment type="caution">
    <text evidence="3">The sequence shown here is derived from an EMBL/GenBank/DDBJ whole genome shotgun (WGS) entry which is preliminary data.</text>
</comment>
<dbReference type="OrthoDB" id="9794577at2"/>
<dbReference type="Pfam" id="PF13614">
    <property type="entry name" value="AAA_31"/>
    <property type="match status" value="1"/>
</dbReference>
<accession>M8DCN6</accession>
<dbReference type="GO" id="GO:0005829">
    <property type="term" value="C:cytosol"/>
    <property type="evidence" value="ECO:0007669"/>
    <property type="project" value="TreeGrafter"/>
</dbReference>
<dbReference type="GO" id="GO:0016887">
    <property type="term" value="F:ATP hydrolysis activity"/>
    <property type="evidence" value="ECO:0007669"/>
    <property type="project" value="TreeGrafter"/>
</dbReference>
<dbReference type="PATRIC" id="fig|1300222.3.peg.4075"/>
<evidence type="ECO:0000256" key="1">
    <source>
        <dbReference type="SAM" id="MobiDB-lite"/>
    </source>
</evidence>
<protein>
    <submittedName>
        <fullName evidence="3">Transcriptional regulator</fullName>
    </submittedName>
</protein>
<dbReference type="InterPro" id="IPR025669">
    <property type="entry name" value="AAA_dom"/>
</dbReference>
<keyword evidence="4" id="KW-1185">Reference proteome</keyword>
<evidence type="ECO:0000313" key="4">
    <source>
        <dbReference type="Proteomes" id="UP000012081"/>
    </source>
</evidence>
<evidence type="ECO:0000313" key="3">
    <source>
        <dbReference type="EMBL" id="EMT51117.1"/>
    </source>
</evidence>
<dbReference type="Proteomes" id="UP000012081">
    <property type="component" value="Unassembled WGS sequence"/>
</dbReference>
<feature type="region of interest" description="Disordered" evidence="1">
    <location>
        <begin position="476"/>
        <end position="497"/>
    </location>
</feature>
<dbReference type="GO" id="GO:0009898">
    <property type="term" value="C:cytoplasmic side of plasma membrane"/>
    <property type="evidence" value="ECO:0007669"/>
    <property type="project" value="TreeGrafter"/>
</dbReference>
<dbReference type="PANTHER" id="PTHR43384">
    <property type="entry name" value="SEPTUM SITE-DETERMINING PROTEIN MIND HOMOLOG, CHLOROPLASTIC-RELATED"/>
    <property type="match status" value="1"/>
</dbReference>
<name>M8DCN6_9BACL</name>
<dbReference type="GO" id="GO:0005524">
    <property type="term" value="F:ATP binding"/>
    <property type="evidence" value="ECO:0007669"/>
    <property type="project" value="TreeGrafter"/>
</dbReference>
<dbReference type="Gene3D" id="3.40.50.2300">
    <property type="match status" value="1"/>
</dbReference>
<dbReference type="SUPFAM" id="SSF52172">
    <property type="entry name" value="CheY-like"/>
    <property type="match status" value="1"/>
</dbReference>
<dbReference type="InterPro" id="IPR027417">
    <property type="entry name" value="P-loop_NTPase"/>
</dbReference>
<evidence type="ECO:0000259" key="2">
    <source>
        <dbReference type="Pfam" id="PF13614"/>
    </source>
</evidence>
<dbReference type="EMBL" id="APBN01000010">
    <property type="protein sequence ID" value="EMT51117.1"/>
    <property type="molecule type" value="Genomic_DNA"/>
</dbReference>
<dbReference type="SUPFAM" id="SSF52540">
    <property type="entry name" value="P-loop containing nucleoside triphosphate hydrolases"/>
    <property type="match status" value="1"/>
</dbReference>
<sequence>MKKRLLIVDDDPAVGAALQTQTAGSRWLEVCGQTTGVEETWRALHENKPDIVLLGGVQEAERGVLCQQFRLAFPHLLFIAACSEQELIWEPFFRNLGMWVIAKPIHSGQLEALAMQLSSMTAMSSMHASMPAGSAAMGGMIGTGTGLTGIGTTSNGMGGAAFPGVEAGMQAAGFSGVAEAKPHHPYVAGSGQQAKKRLITVYGPKGGVGKTFLSRELAIYFAQRKLGGNPLKVLAVDFNLDLGTFATALNLPRTPNLYSWVQDIDERLHDWIRSQGREPGDLSREEWQVQIGSVQLSPQEVDRHIVVHEASGLHVLTSPRDIRHSFEIKDYHLYLILDALKNSHYDVILIDTAPDTTDATIQALFFAEQVVMVGNPVVDSIENIQRILKLLREADYPEERISLCMNRLQRKEMFTLDEIRAYFQLHPSKKIFPIPDDQEVKKSINTGNPVMLHPGKLAAKDAIEALGKALLPLEEEADGSGKKKEKERASLWKWLRR</sequence>
<feature type="compositionally biased region" description="Basic and acidic residues" evidence="1">
    <location>
        <begin position="479"/>
        <end position="490"/>
    </location>
</feature>
<dbReference type="Gene3D" id="3.40.50.300">
    <property type="entry name" value="P-loop containing nucleotide triphosphate hydrolases"/>
    <property type="match status" value="1"/>
</dbReference>
<dbReference type="RefSeq" id="WP_003390301.1">
    <property type="nucleotide sequence ID" value="NZ_APBN01000010.1"/>
</dbReference>
<dbReference type="STRING" id="1300222.I532_19412"/>
<dbReference type="AlphaFoldDB" id="M8DCN6"/>
<dbReference type="InterPro" id="IPR050625">
    <property type="entry name" value="ParA/MinD_ATPase"/>
</dbReference>
<proteinExistence type="predicted"/>
<reference evidence="3 4" key="1">
    <citation type="submission" date="2013-03" db="EMBL/GenBank/DDBJ databases">
        <title>Assembly of a new bacterial strain Brevibacillus borstelensis AK1.</title>
        <authorList>
            <person name="Rajan I."/>
            <person name="PoliReddy D."/>
            <person name="Sugumar T."/>
            <person name="Rathinam K."/>
            <person name="Alqarawi S."/>
            <person name="Khalil A.B."/>
            <person name="Sivakumar N."/>
        </authorList>
    </citation>
    <scope>NUCLEOTIDE SEQUENCE [LARGE SCALE GENOMIC DNA]</scope>
    <source>
        <strain evidence="3 4">AK1</strain>
    </source>
</reference>
<feature type="domain" description="AAA" evidence="2">
    <location>
        <begin position="197"/>
        <end position="393"/>
    </location>
</feature>
<organism evidence="3 4">
    <name type="scientific">Brevibacillus borstelensis AK1</name>
    <dbReference type="NCBI Taxonomy" id="1300222"/>
    <lineage>
        <taxon>Bacteria</taxon>
        <taxon>Bacillati</taxon>
        <taxon>Bacillota</taxon>
        <taxon>Bacilli</taxon>
        <taxon>Bacillales</taxon>
        <taxon>Paenibacillaceae</taxon>
        <taxon>Brevibacillus</taxon>
    </lineage>
</organism>
<gene>
    <name evidence="3" type="ORF">I532_19412</name>
</gene>